<keyword evidence="8 12" id="KW-1133">Transmembrane helix</keyword>
<dbReference type="GO" id="GO:0034220">
    <property type="term" value="P:monoatomic ion transmembrane transport"/>
    <property type="evidence" value="ECO:0007669"/>
    <property type="project" value="UniProtKB-KW"/>
</dbReference>
<evidence type="ECO:0000256" key="10">
    <source>
        <dbReference type="ARBA" id="ARBA00023136"/>
    </source>
</evidence>
<evidence type="ECO:0000256" key="9">
    <source>
        <dbReference type="ARBA" id="ARBA00023065"/>
    </source>
</evidence>
<evidence type="ECO:0000313" key="13">
    <source>
        <dbReference type="Proteomes" id="UP000887566"/>
    </source>
</evidence>
<dbReference type="Proteomes" id="UP000887566">
    <property type="component" value="Unplaced"/>
</dbReference>
<dbReference type="PROSITE" id="PS51013">
    <property type="entry name" value="PANNEXIN"/>
    <property type="match status" value="1"/>
</dbReference>
<gene>
    <name evidence="12" type="primary">inx</name>
</gene>
<keyword evidence="9 12" id="KW-0406">Ion transport</keyword>
<evidence type="ECO:0000256" key="5">
    <source>
        <dbReference type="ARBA" id="ARBA00022692"/>
    </source>
</evidence>
<dbReference type="GO" id="GO:0005921">
    <property type="term" value="C:gap junction"/>
    <property type="evidence" value="ECO:0007669"/>
    <property type="project" value="UniProtKB-SubCell"/>
</dbReference>
<keyword evidence="6" id="KW-0303">Gap junction</keyword>
<comment type="subcellular location">
    <subcellularLocation>
        <location evidence="1">Cell junction</location>
        <location evidence="1">Gap junction</location>
    </subcellularLocation>
    <subcellularLocation>
        <location evidence="2 12">Cell membrane</location>
        <topology evidence="2 12">Multi-pass membrane protein</topology>
    </subcellularLocation>
</comment>
<dbReference type="WBParaSite" id="PSAMB.scaffold1157size35133.g11310.t1">
    <property type="protein sequence ID" value="PSAMB.scaffold1157size35133.g11310.t1"/>
    <property type="gene ID" value="PSAMB.scaffold1157size35133.g11310"/>
</dbReference>
<evidence type="ECO:0000256" key="7">
    <source>
        <dbReference type="ARBA" id="ARBA00022949"/>
    </source>
</evidence>
<evidence type="ECO:0000256" key="3">
    <source>
        <dbReference type="ARBA" id="ARBA00022448"/>
    </source>
</evidence>
<evidence type="ECO:0000256" key="2">
    <source>
        <dbReference type="ARBA" id="ARBA00004651"/>
    </source>
</evidence>
<keyword evidence="10 12" id="KW-0472">Membrane</keyword>
<name>A0A914UPU8_9BILA</name>
<reference evidence="14" key="1">
    <citation type="submission" date="2022-11" db="UniProtKB">
        <authorList>
            <consortium name="WormBaseParasite"/>
        </authorList>
    </citation>
    <scope>IDENTIFICATION</scope>
</reference>
<sequence length="219" mass="25937">MLFDQIFSFVSKFKPKYDDDVVDRLNYVYTNWLIVLFSIIVACRQYIGSPLECWVPAQFQRGWEEYVENYCFVESTYYVAMEEEMPNSLIERGNRRLKYYQWVPLILALEAFLFYFPRFIWRAFHWKAGLDITSIMQHAMTTEKVGKLKVLKTQKKEDMTDLAQYFDDVLKHQVSGSDDKSLFAKVLSNHCGMYITLLYLFVKLLNIINVFSQLAILNG</sequence>
<dbReference type="Pfam" id="PF00876">
    <property type="entry name" value="Innexin"/>
    <property type="match status" value="1"/>
</dbReference>
<evidence type="ECO:0000256" key="12">
    <source>
        <dbReference type="RuleBase" id="RU010713"/>
    </source>
</evidence>
<keyword evidence="5 12" id="KW-0812">Transmembrane</keyword>
<keyword evidence="4" id="KW-1003">Cell membrane</keyword>
<keyword evidence="7" id="KW-0965">Cell junction</keyword>
<comment type="function">
    <text evidence="12">Structural component of the gap junctions.</text>
</comment>
<evidence type="ECO:0000256" key="4">
    <source>
        <dbReference type="ARBA" id="ARBA00022475"/>
    </source>
</evidence>
<comment type="similarity">
    <text evidence="12">Belongs to the pannexin family.</text>
</comment>
<evidence type="ECO:0000256" key="11">
    <source>
        <dbReference type="ARBA" id="ARBA00023303"/>
    </source>
</evidence>
<dbReference type="AlphaFoldDB" id="A0A914UPU8"/>
<dbReference type="PRINTS" id="PR01262">
    <property type="entry name" value="INNEXIN"/>
</dbReference>
<organism evidence="13 14">
    <name type="scientific">Plectus sambesii</name>
    <dbReference type="NCBI Taxonomy" id="2011161"/>
    <lineage>
        <taxon>Eukaryota</taxon>
        <taxon>Metazoa</taxon>
        <taxon>Ecdysozoa</taxon>
        <taxon>Nematoda</taxon>
        <taxon>Chromadorea</taxon>
        <taxon>Plectida</taxon>
        <taxon>Plectina</taxon>
        <taxon>Plectoidea</taxon>
        <taxon>Plectidae</taxon>
        <taxon>Plectus</taxon>
    </lineage>
</organism>
<evidence type="ECO:0000256" key="8">
    <source>
        <dbReference type="ARBA" id="ARBA00022989"/>
    </source>
</evidence>
<comment type="caution">
    <text evidence="12">Lacks conserved residue(s) required for the propagation of feature annotation.</text>
</comment>
<proteinExistence type="inferred from homology"/>
<dbReference type="GO" id="GO:0005243">
    <property type="term" value="F:gap junction channel activity"/>
    <property type="evidence" value="ECO:0007669"/>
    <property type="project" value="TreeGrafter"/>
</dbReference>
<accession>A0A914UPU8</accession>
<keyword evidence="13" id="KW-1185">Reference proteome</keyword>
<protein>
    <recommendedName>
        <fullName evidence="12">Innexin</fullName>
    </recommendedName>
</protein>
<keyword evidence="3 12" id="KW-0813">Transport</keyword>
<evidence type="ECO:0000256" key="1">
    <source>
        <dbReference type="ARBA" id="ARBA00004610"/>
    </source>
</evidence>
<keyword evidence="11 12" id="KW-0407">Ion channel</keyword>
<dbReference type="InterPro" id="IPR000990">
    <property type="entry name" value="Innexin"/>
</dbReference>
<dbReference type="PANTHER" id="PTHR11893:SF36">
    <property type="entry name" value="INNEXIN-5"/>
    <property type="match status" value="1"/>
</dbReference>
<dbReference type="GO" id="GO:0005886">
    <property type="term" value="C:plasma membrane"/>
    <property type="evidence" value="ECO:0007669"/>
    <property type="project" value="UniProtKB-SubCell"/>
</dbReference>
<evidence type="ECO:0000256" key="6">
    <source>
        <dbReference type="ARBA" id="ARBA00022868"/>
    </source>
</evidence>
<evidence type="ECO:0000313" key="14">
    <source>
        <dbReference type="WBParaSite" id="PSAMB.scaffold1157size35133.g11310.t1"/>
    </source>
</evidence>
<feature type="transmembrane region" description="Helical" evidence="12">
    <location>
        <begin position="102"/>
        <end position="121"/>
    </location>
</feature>
<dbReference type="PANTHER" id="PTHR11893">
    <property type="entry name" value="INNEXIN"/>
    <property type="match status" value="1"/>
</dbReference>
<feature type="transmembrane region" description="Helical" evidence="12">
    <location>
        <begin position="193"/>
        <end position="217"/>
    </location>
</feature>